<feature type="transmembrane region" description="Helical" evidence="10">
    <location>
        <begin position="41"/>
        <end position="58"/>
    </location>
</feature>
<feature type="domain" description="ABC transporter" evidence="11">
    <location>
        <begin position="1228"/>
        <end position="1468"/>
    </location>
</feature>
<dbReference type="SMART" id="SM00382">
    <property type="entry name" value="AAA"/>
    <property type="match status" value="2"/>
</dbReference>
<dbReference type="InterPro" id="IPR003593">
    <property type="entry name" value="AAA+_ATPase"/>
</dbReference>
<dbReference type="GO" id="GO:0140359">
    <property type="term" value="F:ABC-type transporter activity"/>
    <property type="evidence" value="ECO:0007669"/>
    <property type="project" value="InterPro"/>
</dbReference>
<dbReference type="InterPro" id="IPR056227">
    <property type="entry name" value="TMD0_ABC"/>
</dbReference>
<dbReference type="SUPFAM" id="SSF90123">
    <property type="entry name" value="ABC transporter transmembrane region"/>
    <property type="match status" value="2"/>
</dbReference>
<dbReference type="Pfam" id="PF00664">
    <property type="entry name" value="ABC_membrane"/>
    <property type="match status" value="2"/>
</dbReference>
<dbReference type="HOGENOM" id="CLU_000604_27_5_1"/>
<evidence type="ECO:0000256" key="7">
    <source>
        <dbReference type="ARBA" id="ARBA00022989"/>
    </source>
</evidence>
<keyword evidence="14" id="KW-1185">Reference proteome</keyword>
<feature type="transmembrane region" description="Helical" evidence="10">
    <location>
        <begin position="162"/>
        <end position="180"/>
    </location>
</feature>
<evidence type="ECO:0008006" key="15">
    <source>
        <dbReference type="Google" id="ProtNLM"/>
    </source>
</evidence>
<dbReference type="OrthoDB" id="4865934at2759"/>
<feature type="transmembrane region" description="Helical" evidence="10">
    <location>
        <begin position="947"/>
        <end position="971"/>
    </location>
</feature>
<feature type="domain" description="ABC transmembrane type-1" evidence="12">
    <location>
        <begin position="276"/>
        <end position="556"/>
    </location>
</feature>
<feature type="transmembrane region" description="Helical" evidence="10">
    <location>
        <begin position="413"/>
        <end position="432"/>
    </location>
</feature>
<feature type="transmembrane region" description="Helical" evidence="10">
    <location>
        <begin position="316"/>
        <end position="334"/>
    </location>
</feature>
<dbReference type="PROSITE" id="PS50929">
    <property type="entry name" value="ABC_TM1F"/>
    <property type="match status" value="2"/>
</dbReference>
<evidence type="ECO:0000256" key="3">
    <source>
        <dbReference type="ARBA" id="ARBA00022475"/>
    </source>
</evidence>
<feature type="domain" description="ABC transporter" evidence="11">
    <location>
        <begin position="610"/>
        <end position="837"/>
    </location>
</feature>
<feature type="compositionally biased region" description="Low complexity" evidence="9">
    <location>
        <begin position="1487"/>
        <end position="1502"/>
    </location>
</feature>
<dbReference type="GO" id="GO:0005524">
    <property type="term" value="F:ATP binding"/>
    <property type="evidence" value="ECO:0007669"/>
    <property type="project" value="UniProtKB-KW"/>
</dbReference>
<evidence type="ECO:0000256" key="6">
    <source>
        <dbReference type="ARBA" id="ARBA00022840"/>
    </source>
</evidence>
<accession>A0A0A1SNY7</accession>
<evidence type="ECO:0000256" key="4">
    <source>
        <dbReference type="ARBA" id="ARBA00022692"/>
    </source>
</evidence>
<dbReference type="Gene3D" id="3.40.50.300">
    <property type="entry name" value="P-loop containing nucleotide triphosphate hydrolases"/>
    <property type="match status" value="2"/>
</dbReference>
<feature type="transmembrane region" description="Helical" evidence="10">
    <location>
        <begin position="1131"/>
        <end position="1152"/>
    </location>
</feature>
<dbReference type="InterPro" id="IPR044726">
    <property type="entry name" value="ABCC_6TM_D2"/>
</dbReference>
<dbReference type="InterPro" id="IPR011527">
    <property type="entry name" value="ABC1_TM_dom"/>
</dbReference>
<feature type="domain" description="ABC transmembrane type-1" evidence="12">
    <location>
        <begin position="912"/>
        <end position="1152"/>
    </location>
</feature>
<feature type="transmembrane region" description="Helical" evidence="10">
    <location>
        <begin position="106"/>
        <end position="125"/>
    </location>
</feature>
<reference evidence="13 14" key="1">
    <citation type="journal article" date="2015" name="Genome Announc.">
        <title>Draft Genome Sequence and Gene Annotation of the Entomopathogenic Fungus Verticillium hemipterigenum.</title>
        <authorList>
            <person name="Horn F."/>
            <person name="Habel A."/>
            <person name="Scharf D.H."/>
            <person name="Dworschak J."/>
            <person name="Brakhage A.A."/>
            <person name="Guthke R."/>
            <person name="Hertweck C."/>
            <person name="Linde J."/>
        </authorList>
    </citation>
    <scope>NUCLEOTIDE SEQUENCE [LARGE SCALE GENOMIC DNA]</scope>
</reference>
<sequence>MANNAVISTAGIQAGMADDFTWGPQLPGYFDFTLAFEQTVLSIIPTVPFIICTPYYLIKALTQEKVVHLAVLGWIKLFFGLAFLTVSIVFTTLWARTPAIDSPLALAANVLSCFLAVCTLIAVYVEHCFSLRPARSLSVYLSLSLILDICKTRSYVLRDLRYVAGFSAAIGFCKLILVILEEISKRNLLMEAPTTPIGRETTAGFWNWSLFIWLNHTFILGYRSIIGVDDLDFLDNGLKPHFLRPRFEAHWAKANKTAKYALLWTFLRTVGPGHLFVGVLARWLQAAFMFVQPFIISRVVTMVVQPDIPKPYSDGIIWATAVSYFCTAISRAVFRQAMARNSTMMRACYSSAIFTKMFRLQQSDLEKSSAVTLLTTDITGCQRLISQLNEFVACIACITVGIVYLVFYVGAASFLAVIPIIVTTVVSYFCALRMKEAKKRWNEAAEIRVGVTTNMLNSIKSVRISGLTQVFETCVTKLMLAEIEASKKNRTYQSFLFGVEMAANAITPIIVLAGGMFWTKRQQGMSNSEIYATLSVALLIADPLTTVIHSFSFLSTQLACTERIQQYLTNTHNEVVDIREDPATAGPISTQPAKGSGPMAASSPESSGIAHIIEVATSPVTGGRQILQDCNVTFPKDKTTMIVGPVGGGKSTLLGLLTGETQTVRGRIIINTNEVSHCSQTPWLENTTIRNNILGNRPFNQTKYTRVINACCLEEDIAAWPLRDEMVAGSGGCNLSGGQKQRILLARCLYRSSKILILDDVFSGLDRDTAAVITSKLFGEDGLLSESNTTVIMATNLVEHLQYADQLVHVNENGLIAKVDDIAQYAKSTYLQHTSDLASDAEPTPQKKTGDSADTVTEKEEQADNQTVATPCGNPSVDEEKQNELTDEKLLQRQRGNPDAHRHYLESFGWIILSIWFAGTALSELLMKMPNIYLRIWLDREPGNRLFFIGYAMFGFAGMAASTLSVLYFFLRMVPTSYAKLHSDVLKTTLHSSTYFLSTTDKGSLINRFSQDMAMICQDLAFSYLYSTELFFMVVVDIGIILSGASYAASLLPFFITFLALVQRYYLRTSRQMRLLRIEAASPVLGLVMDVASGIQRIRTHGEISIFQARFEDHLDYALRPFYQAYTIQQWLYMALDMGVLCMALLVVSLAVKVTTQTSPNGIGLAMVNLVALSQNITYLFTYSSETEIALGAVSRVKDFEEQTPKEAGAVAVEDPGASLLWPDAGSIEIRSMSARHNPTSRVSAKILNGVDLDIPSGAKVGIVGRTGSGKTALMMCLTNMMERDGNVYIDGIELRSVPNELLRSKLTCIPQDAVEIPGSIRFNLYPYEDRGQVQDATMIEVLGRLEMWEYIKARGGLDADAKVSPLSPGQRQILCIARGIMHHLKKKTKIILMDEVTSKMDYGTDKKVQEVLLDYFKDCTTLTIAHRQETLRHVDIIVRMSKGKAHAYMTGKDPRQEGDDDDEKASASAGEPSTRRPRRARRSTASKRSSSKSSTSSTSSA</sequence>
<feature type="transmembrane region" description="Helical" evidence="10">
    <location>
        <begin position="530"/>
        <end position="554"/>
    </location>
</feature>
<feature type="transmembrane region" description="Helical" evidence="10">
    <location>
        <begin position="70"/>
        <end position="94"/>
    </location>
</feature>
<dbReference type="InterPro" id="IPR036640">
    <property type="entry name" value="ABC1_TM_sf"/>
</dbReference>
<keyword evidence="5" id="KW-0547">Nucleotide-binding</keyword>
<dbReference type="PANTHER" id="PTHR24223">
    <property type="entry name" value="ATP-BINDING CASSETTE SUB-FAMILY C"/>
    <property type="match status" value="1"/>
</dbReference>
<feature type="compositionally biased region" description="Basic residues" evidence="9">
    <location>
        <begin position="1476"/>
        <end position="1486"/>
    </location>
</feature>
<feature type="region of interest" description="Disordered" evidence="9">
    <location>
        <begin position="836"/>
        <end position="883"/>
    </location>
</feature>
<organism evidence="13 14">
    <name type="scientific">[Torrubiella] hemipterigena</name>
    <dbReference type="NCBI Taxonomy" id="1531966"/>
    <lineage>
        <taxon>Eukaryota</taxon>
        <taxon>Fungi</taxon>
        <taxon>Dikarya</taxon>
        <taxon>Ascomycota</taxon>
        <taxon>Pezizomycotina</taxon>
        <taxon>Sordariomycetes</taxon>
        <taxon>Hypocreomycetidae</taxon>
        <taxon>Hypocreales</taxon>
        <taxon>Clavicipitaceae</taxon>
        <taxon>Clavicipitaceae incertae sedis</taxon>
        <taxon>'Torrubiella' clade</taxon>
    </lineage>
</organism>
<evidence type="ECO:0000259" key="12">
    <source>
        <dbReference type="PROSITE" id="PS50929"/>
    </source>
</evidence>
<dbReference type="Gene3D" id="1.20.1560.10">
    <property type="entry name" value="ABC transporter type 1, transmembrane domain"/>
    <property type="match status" value="2"/>
</dbReference>
<keyword evidence="3" id="KW-1003">Cell membrane</keyword>
<dbReference type="SUPFAM" id="SSF52540">
    <property type="entry name" value="P-loop containing nucleoside triphosphate hydrolases"/>
    <property type="match status" value="2"/>
</dbReference>
<comment type="subcellular location">
    <subcellularLocation>
        <location evidence="1">Cell membrane</location>
        <topology evidence="1">Multi-pass membrane protein</topology>
    </subcellularLocation>
</comment>
<dbReference type="GO" id="GO:0016887">
    <property type="term" value="F:ATP hydrolysis activity"/>
    <property type="evidence" value="ECO:0007669"/>
    <property type="project" value="InterPro"/>
</dbReference>
<evidence type="ECO:0000256" key="9">
    <source>
        <dbReference type="SAM" id="MobiDB-lite"/>
    </source>
</evidence>
<gene>
    <name evidence="13" type="ORF">VHEMI02203</name>
</gene>
<dbReference type="GO" id="GO:0005886">
    <property type="term" value="C:plasma membrane"/>
    <property type="evidence" value="ECO:0007669"/>
    <property type="project" value="UniProtKB-SubCell"/>
</dbReference>
<evidence type="ECO:0000256" key="1">
    <source>
        <dbReference type="ARBA" id="ARBA00004651"/>
    </source>
</evidence>
<name>A0A0A1SNY7_9HYPO</name>
<keyword evidence="2" id="KW-0813">Transport</keyword>
<dbReference type="Pfam" id="PF00005">
    <property type="entry name" value="ABC_tran"/>
    <property type="match status" value="2"/>
</dbReference>
<dbReference type="PANTHER" id="PTHR24223:SF399">
    <property type="entry name" value="ABC TRANSPORTER ATNG"/>
    <property type="match status" value="1"/>
</dbReference>
<dbReference type="Proteomes" id="UP000039046">
    <property type="component" value="Unassembled WGS sequence"/>
</dbReference>
<keyword evidence="4 10" id="KW-0812">Transmembrane</keyword>
<feature type="transmembrane region" description="Helical" evidence="10">
    <location>
        <begin position="1047"/>
        <end position="1067"/>
    </location>
</feature>
<dbReference type="InterPro" id="IPR050173">
    <property type="entry name" value="ABC_transporter_C-like"/>
</dbReference>
<dbReference type="InterPro" id="IPR027417">
    <property type="entry name" value="P-loop_NTPase"/>
</dbReference>
<keyword evidence="6" id="KW-0067">ATP-binding</keyword>
<feature type="transmembrane region" description="Helical" evidence="10">
    <location>
        <begin position="495"/>
        <end position="518"/>
    </location>
</feature>
<evidence type="ECO:0000256" key="8">
    <source>
        <dbReference type="ARBA" id="ARBA00023136"/>
    </source>
</evidence>
<proteinExistence type="predicted"/>
<dbReference type="STRING" id="1531966.A0A0A1SNY7"/>
<dbReference type="EMBL" id="CDHN01000001">
    <property type="protein sequence ID" value="CEJ82118.1"/>
    <property type="molecule type" value="Genomic_DNA"/>
</dbReference>
<evidence type="ECO:0000313" key="13">
    <source>
        <dbReference type="EMBL" id="CEJ82118.1"/>
    </source>
</evidence>
<evidence type="ECO:0000259" key="11">
    <source>
        <dbReference type="PROSITE" id="PS50893"/>
    </source>
</evidence>
<evidence type="ECO:0000313" key="14">
    <source>
        <dbReference type="Proteomes" id="UP000039046"/>
    </source>
</evidence>
<dbReference type="InterPro" id="IPR003439">
    <property type="entry name" value="ABC_transporter-like_ATP-bd"/>
</dbReference>
<evidence type="ECO:0000256" key="2">
    <source>
        <dbReference type="ARBA" id="ARBA00022448"/>
    </source>
</evidence>
<feature type="region of interest" description="Disordered" evidence="9">
    <location>
        <begin position="1446"/>
        <end position="1502"/>
    </location>
</feature>
<evidence type="ECO:0000256" key="5">
    <source>
        <dbReference type="ARBA" id="ARBA00022741"/>
    </source>
</evidence>
<protein>
    <recommendedName>
        <fullName evidence="15">ABC transporter</fullName>
    </recommendedName>
</protein>
<dbReference type="Pfam" id="PF24357">
    <property type="entry name" value="TMD0_ABC"/>
    <property type="match status" value="1"/>
</dbReference>
<feature type="transmembrane region" description="Helical" evidence="10">
    <location>
        <begin position="388"/>
        <end position="407"/>
    </location>
</feature>
<evidence type="ECO:0000256" key="10">
    <source>
        <dbReference type="SAM" id="Phobius"/>
    </source>
</evidence>
<keyword evidence="8 10" id="KW-0472">Membrane</keyword>
<dbReference type="InterPro" id="IPR017871">
    <property type="entry name" value="ABC_transporter-like_CS"/>
</dbReference>
<dbReference type="PROSITE" id="PS50893">
    <property type="entry name" value="ABC_TRANSPORTER_2"/>
    <property type="match status" value="2"/>
</dbReference>
<dbReference type="PROSITE" id="PS00211">
    <property type="entry name" value="ABC_TRANSPORTER_1"/>
    <property type="match status" value="1"/>
</dbReference>
<feature type="transmembrane region" description="Helical" evidence="10">
    <location>
        <begin position="1020"/>
        <end position="1041"/>
    </location>
</feature>
<dbReference type="CDD" id="cd18580">
    <property type="entry name" value="ABC_6TM_ABCC_D2"/>
    <property type="match status" value="1"/>
</dbReference>
<feature type="compositionally biased region" description="Basic and acidic residues" evidence="9">
    <location>
        <begin position="848"/>
        <end position="862"/>
    </location>
</feature>
<feature type="transmembrane region" description="Helical" evidence="10">
    <location>
        <begin position="908"/>
        <end position="927"/>
    </location>
</feature>
<feature type="region of interest" description="Disordered" evidence="9">
    <location>
        <begin position="583"/>
        <end position="603"/>
    </location>
</feature>
<keyword evidence="7 10" id="KW-1133">Transmembrane helix</keyword>